<dbReference type="InterPro" id="IPR056026">
    <property type="entry name" value="DUF7607"/>
</dbReference>
<feature type="compositionally biased region" description="Polar residues" evidence="10">
    <location>
        <begin position="1729"/>
        <end position="1750"/>
    </location>
</feature>
<evidence type="ECO:0000256" key="10">
    <source>
        <dbReference type="SAM" id="MobiDB-lite"/>
    </source>
</evidence>
<feature type="domain" description="Helicase ATP-binding" evidence="11">
    <location>
        <begin position="932"/>
        <end position="1133"/>
    </location>
</feature>
<comment type="subcellular location">
    <subcellularLocation>
        <location evidence="1">Nucleus</location>
    </subcellularLocation>
</comment>
<dbReference type="Proteomes" id="UP001521184">
    <property type="component" value="Unassembled WGS sequence"/>
</dbReference>
<evidence type="ECO:0000256" key="5">
    <source>
        <dbReference type="ARBA" id="ARBA00022806"/>
    </source>
</evidence>
<dbReference type="PANTHER" id="PTHR45797">
    <property type="entry name" value="RAD54-LIKE"/>
    <property type="match status" value="1"/>
</dbReference>
<dbReference type="PANTHER" id="PTHR45797:SF1">
    <property type="entry name" value="HELICASE ARIP4"/>
    <property type="match status" value="1"/>
</dbReference>
<dbReference type="InterPro" id="IPR027417">
    <property type="entry name" value="P-loop_NTPase"/>
</dbReference>
<feature type="domain" description="Helicase C-terminal" evidence="12">
    <location>
        <begin position="1326"/>
        <end position="1494"/>
    </location>
</feature>
<feature type="region of interest" description="Disordered" evidence="10">
    <location>
        <begin position="1601"/>
        <end position="1893"/>
    </location>
</feature>
<evidence type="ECO:0000313" key="14">
    <source>
        <dbReference type="Proteomes" id="UP001521184"/>
    </source>
</evidence>
<evidence type="ECO:0000256" key="7">
    <source>
        <dbReference type="ARBA" id="ARBA00023125"/>
    </source>
</evidence>
<dbReference type="EMBL" id="JAKEKT020000035">
    <property type="protein sequence ID" value="KAL1642089.1"/>
    <property type="molecule type" value="Genomic_DNA"/>
</dbReference>
<keyword evidence="14" id="KW-1185">Reference proteome</keyword>
<keyword evidence="7" id="KW-0238">DNA-binding</keyword>
<dbReference type="Pfam" id="PF24580">
    <property type="entry name" value="DUF7607"/>
    <property type="match status" value="1"/>
</dbReference>
<feature type="region of interest" description="Disordered" evidence="10">
    <location>
        <begin position="181"/>
        <end position="213"/>
    </location>
</feature>
<organism evidence="13 14">
    <name type="scientific">Diplodia intermedia</name>
    <dbReference type="NCBI Taxonomy" id="856260"/>
    <lineage>
        <taxon>Eukaryota</taxon>
        <taxon>Fungi</taxon>
        <taxon>Dikarya</taxon>
        <taxon>Ascomycota</taxon>
        <taxon>Pezizomycotina</taxon>
        <taxon>Dothideomycetes</taxon>
        <taxon>Dothideomycetes incertae sedis</taxon>
        <taxon>Botryosphaeriales</taxon>
        <taxon>Botryosphaeriaceae</taxon>
        <taxon>Diplodia</taxon>
    </lineage>
</organism>
<dbReference type="SMART" id="SM00490">
    <property type="entry name" value="HELICc"/>
    <property type="match status" value="1"/>
</dbReference>
<dbReference type="SUPFAM" id="SSF52540">
    <property type="entry name" value="P-loop containing nucleoside triphosphate hydrolases"/>
    <property type="match status" value="2"/>
</dbReference>
<proteinExistence type="inferred from homology"/>
<dbReference type="Pfam" id="PF00271">
    <property type="entry name" value="Helicase_C"/>
    <property type="match status" value="1"/>
</dbReference>
<keyword evidence="4" id="KW-0378">Hydrolase</keyword>
<keyword evidence="5" id="KW-0347">Helicase</keyword>
<dbReference type="InterPro" id="IPR014001">
    <property type="entry name" value="Helicase_ATP-bd"/>
</dbReference>
<evidence type="ECO:0000256" key="3">
    <source>
        <dbReference type="ARBA" id="ARBA00022741"/>
    </source>
</evidence>
<dbReference type="InterPro" id="IPR001650">
    <property type="entry name" value="Helicase_C-like"/>
</dbReference>
<dbReference type="PROSITE" id="PS51192">
    <property type="entry name" value="HELICASE_ATP_BIND_1"/>
    <property type="match status" value="1"/>
</dbReference>
<evidence type="ECO:0000256" key="4">
    <source>
        <dbReference type="ARBA" id="ARBA00022801"/>
    </source>
</evidence>
<evidence type="ECO:0000259" key="12">
    <source>
        <dbReference type="PROSITE" id="PS51194"/>
    </source>
</evidence>
<evidence type="ECO:0000256" key="6">
    <source>
        <dbReference type="ARBA" id="ARBA00022840"/>
    </source>
</evidence>
<dbReference type="InterPro" id="IPR000330">
    <property type="entry name" value="SNF2_N"/>
</dbReference>
<name>A0ABR3TQ59_9PEZI</name>
<keyword evidence="9" id="KW-0175">Coiled coil</keyword>
<dbReference type="Gene3D" id="1.10.150.50">
    <property type="entry name" value="Transcription Factor, Ets-1"/>
    <property type="match status" value="1"/>
</dbReference>
<dbReference type="Gene3D" id="3.40.50.300">
    <property type="entry name" value="P-loop containing nucleotide triphosphate hydrolases"/>
    <property type="match status" value="1"/>
</dbReference>
<keyword evidence="8" id="KW-0539">Nucleus</keyword>
<evidence type="ECO:0000313" key="13">
    <source>
        <dbReference type="EMBL" id="KAL1642089.1"/>
    </source>
</evidence>
<evidence type="ECO:0000256" key="9">
    <source>
        <dbReference type="SAM" id="Coils"/>
    </source>
</evidence>
<feature type="region of interest" description="Disordered" evidence="10">
    <location>
        <begin position="509"/>
        <end position="531"/>
    </location>
</feature>
<dbReference type="InterPro" id="IPR044574">
    <property type="entry name" value="ARIP4-like"/>
</dbReference>
<dbReference type="PROSITE" id="PS51194">
    <property type="entry name" value="HELICASE_CTER"/>
    <property type="match status" value="1"/>
</dbReference>
<feature type="compositionally biased region" description="Basic and acidic residues" evidence="10">
    <location>
        <begin position="1708"/>
        <end position="1725"/>
    </location>
</feature>
<feature type="coiled-coil region" evidence="9">
    <location>
        <begin position="367"/>
        <end position="394"/>
    </location>
</feature>
<feature type="compositionally biased region" description="Polar residues" evidence="10">
    <location>
        <begin position="194"/>
        <end position="207"/>
    </location>
</feature>
<evidence type="ECO:0000256" key="2">
    <source>
        <dbReference type="ARBA" id="ARBA00007025"/>
    </source>
</evidence>
<evidence type="ECO:0000256" key="8">
    <source>
        <dbReference type="ARBA" id="ARBA00023242"/>
    </source>
</evidence>
<keyword evidence="3" id="KW-0547">Nucleotide-binding</keyword>
<feature type="compositionally biased region" description="Basic and acidic residues" evidence="10">
    <location>
        <begin position="1848"/>
        <end position="1866"/>
    </location>
</feature>
<dbReference type="SMART" id="SM00487">
    <property type="entry name" value="DEXDc"/>
    <property type="match status" value="1"/>
</dbReference>
<sequence>MPSASDPLDWSVEDVVDALCRSRGWWVQGRPNSPMPDPIPLEKHLREEEIDGLALLTYFTSEQKLKDGLGIKTIGRLSAVTWAIDKLREQSPRYAEHLATISAPPSMAQSMAGSSVYGRPVGGWLGSLPPPSEHIRAGLATPTHEGVLPTVLEAEEELNEQATGPVEQTIMAPKRPGEIVIQDSSGRKKRKLTLTKSSATPSSMQAKSHSRSARKRFPVDTIFYGDISFGQTLEEDDDMDFQHHGEADHFLGPYVYRQYLHFIRNPDRRELLQGNGKTSIAIQPYRTTILPENQPRSVTVFEHTDKGIKASRQDALRVQGNLFDSTIPYDDNEGKETDGWYGFAEKWARDDDKVLPPLGESDDEAYNSSYEAELEAEERERELQQLKQMQLSKEEVSAIVQERIHELVEIWKQKKLPLRQRTARTTWRKARRPGARRYLRMATAAEIKRIDHRLDKLKEGILDEVWHKREEIIRQCATLEESVSERQEQLWRMSVWDLKVEPARVTTLPRRNTRRPIENGHNNHHSEEDGDLVDSEIELNSDNSEDFVEHDDMEISHDEQPAVLRGNNEMSPELDSASMADASDEDGSVGPTAPEDTDVEVIDAPVATTASSLPATPSRLRIPKPDAAPPSTHSVIDLTAFSDGLESLSSSPIPKPSYSKPSFVPGSLLSNSHVGPENSKIADIADWDFGDLEERSDKKRLVLKILRTRIEGEEYTQMRQYVKNVTPKTLHDQVWKAMGCLCRNKKILGVTDKEWNGLVKFARLYACWSRALVKHWSSPSDKFAAVLLKIVKTLDTAVSKRDFEAFIEFVIKVLEKFPRPSSDSVSLGPTSDEEDEPKTANTPHRKRKNVVQQSASAIKLRKSAQKRAEAQVEIERAFQERATPSQSQTGRLIVNPGEFGTEGAIHINPAIGSRIKPHQIEGVKFMWRELVEAGHTDAQGCLLAHTMGLGKTMQVITLLVTIAEAAASPHEHIQTLIPSGLRRMQALILCPASLVNNWGDEIYGWIPKAASKKFGSIGLVTAEDDSSTRIQKIREWDDRGGILVISYEMFRNLFKEKHTSKMSEEDVHDAHDALLEGSSIIVADEAHKMKSINSTTRQAVNRFRSKARVALTGSPLANNLEEYWSMIDWVSPGYLGSQKEFKAHFVEPIQEGLYKESTPYEHRKALKKLRVLKNEIGPKISRANITVLRDDLKPKVEFVITVPLTTLQEELYKLCIRQLVVNDKLLVNSKKKIANTRMWQWIYLLTTLCSHPASFVEKLKDVRSCNDNIQRTIAEESDANEQQDVPLEEQKLPLPNSFIEQAISIFDQAQSGISPEQSFKMDILLQIIQLSRAAGDRVLVFSQQLTSLTYLENMLASRKYKFERLDGRTKMSNRPALMERFNRGEFDVFLISTKAGGTGFNLQGANRVIILDCGFNPQNEEQAIGRAYRIGQEKEVFVYRMLAGGTFEPKIWNTALFKTQLASRVVDAQNPERQAAKMRAYFFEPTPVGQEDLAEHQGKDRKVLDNILTRQHGEDDAGLRAITTTETLMTEDVDAVLNEQENEEVRKMIQAERLRKENPLAWEQYLRDNPSIDDSRNNPNGVEQRALFSKALARNGLAPIPSFLPAQSQPTPRTYIEFGADPSGTAPSRTGGEHGPWTTPVTAQDNARSDGLPSSDAGINNAGPSPASMRRQVPLKPSQRNPREVLTEKDLATTTSNSTELSPRKMPLRGEKRVGSPELGEDRPAGLEVNNSRPSVPLSKSSIPASTLPLSLTPRGKDQEESANSPRPRDRPILHASLRRLSSPPRSEAQAVGPDGPTSPSHQHDNRNSTVSQFNRARTSSPKTEVWSSIPLNASTSSVPNSNANRVHSADETEKQVQKAGREKGSSSDSNRQAPRRPQWLPAAYAIFKHRKA</sequence>
<dbReference type="CDD" id="cd18793">
    <property type="entry name" value="SF2_C_SNF"/>
    <property type="match status" value="1"/>
</dbReference>
<feature type="region of interest" description="Disordered" evidence="10">
    <location>
        <begin position="557"/>
        <end position="634"/>
    </location>
</feature>
<comment type="caution">
    <text evidence="13">The sequence shown here is derived from an EMBL/GenBank/DDBJ whole genome shotgun (WGS) entry which is preliminary data.</text>
</comment>
<accession>A0ABR3TQ59</accession>
<dbReference type="InterPro" id="IPR013761">
    <property type="entry name" value="SAM/pointed_sf"/>
</dbReference>
<dbReference type="Pfam" id="PF00176">
    <property type="entry name" value="SNF2-rel_dom"/>
    <property type="match status" value="1"/>
</dbReference>
<feature type="compositionally biased region" description="Polar residues" evidence="10">
    <location>
        <begin position="1692"/>
        <end position="1701"/>
    </location>
</feature>
<evidence type="ECO:0000256" key="1">
    <source>
        <dbReference type="ARBA" id="ARBA00004123"/>
    </source>
</evidence>
<evidence type="ECO:0000259" key="11">
    <source>
        <dbReference type="PROSITE" id="PS51192"/>
    </source>
</evidence>
<dbReference type="InterPro" id="IPR038718">
    <property type="entry name" value="SNF2-like_sf"/>
</dbReference>
<evidence type="ECO:0008006" key="15">
    <source>
        <dbReference type="Google" id="ProtNLM"/>
    </source>
</evidence>
<protein>
    <recommendedName>
        <fullName evidence="15">Snf2 family helicase</fullName>
    </recommendedName>
</protein>
<gene>
    <name evidence="13" type="ORF">SLS58_005678</name>
</gene>
<reference evidence="13 14" key="1">
    <citation type="journal article" date="2023" name="Plant Dis.">
        <title>First Report of Diplodia intermedia Causing Canker and Dieback Diseases on Apple Trees in Canada.</title>
        <authorList>
            <person name="Ellouze W."/>
            <person name="Ilyukhin E."/>
            <person name="Sulman M."/>
            <person name="Ali S."/>
        </authorList>
    </citation>
    <scope>NUCLEOTIDE SEQUENCE [LARGE SCALE GENOMIC DNA]</scope>
    <source>
        <strain evidence="13 14">M45-28</strain>
    </source>
</reference>
<feature type="region of interest" description="Disordered" evidence="10">
    <location>
        <begin position="819"/>
        <end position="852"/>
    </location>
</feature>
<feature type="compositionally biased region" description="Basic and acidic residues" evidence="10">
    <location>
        <begin position="1681"/>
        <end position="1691"/>
    </location>
</feature>
<comment type="similarity">
    <text evidence="2">Belongs to the SNF2/RAD54 helicase family.</text>
</comment>
<dbReference type="InterPro" id="IPR049730">
    <property type="entry name" value="SNF2/RAD54-like_C"/>
</dbReference>
<dbReference type="Gene3D" id="3.40.50.10810">
    <property type="entry name" value="Tandem AAA-ATPase domain"/>
    <property type="match status" value="1"/>
</dbReference>
<dbReference type="CDD" id="cd18007">
    <property type="entry name" value="DEXHc_ATRX-like"/>
    <property type="match status" value="1"/>
</dbReference>
<keyword evidence="6" id="KW-0067">ATP-binding</keyword>
<feature type="compositionally biased region" description="Polar residues" evidence="10">
    <location>
        <begin position="1808"/>
        <end position="1846"/>
    </location>
</feature>